<proteinExistence type="predicted"/>
<dbReference type="PANTHER" id="PTHR43744:SF8">
    <property type="entry name" value="SN-GLYCEROL-3-PHOSPHATE TRANSPORT SYSTEM PERMEASE PROTEIN UGPE"/>
    <property type="match status" value="1"/>
</dbReference>
<dbReference type="AlphaFoldDB" id="A0A938B2X7"/>
<gene>
    <name evidence="8" type="ORF">FJZ47_22945</name>
</gene>
<dbReference type="EMBL" id="VGLS01000984">
    <property type="protein sequence ID" value="MBM3226632.1"/>
    <property type="molecule type" value="Genomic_DNA"/>
</dbReference>
<name>A0A938B2X7_UNCTE</name>
<feature type="transmembrane region" description="Helical" evidence="7">
    <location>
        <begin position="12"/>
        <end position="33"/>
    </location>
</feature>
<evidence type="ECO:0000256" key="5">
    <source>
        <dbReference type="ARBA" id="ARBA00022989"/>
    </source>
</evidence>
<accession>A0A938B2X7</accession>
<dbReference type="Proteomes" id="UP000712673">
    <property type="component" value="Unassembled WGS sequence"/>
</dbReference>
<keyword evidence="3" id="KW-1003">Cell membrane</keyword>
<evidence type="ECO:0000313" key="8">
    <source>
        <dbReference type="EMBL" id="MBM3226632.1"/>
    </source>
</evidence>
<evidence type="ECO:0000256" key="1">
    <source>
        <dbReference type="ARBA" id="ARBA00004651"/>
    </source>
</evidence>
<evidence type="ECO:0000256" key="3">
    <source>
        <dbReference type="ARBA" id="ARBA00022475"/>
    </source>
</evidence>
<feature type="non-terminal residue" evidence="8">
    <location>
        <position position="110"/>
    </location>
</feature>
<sequence>MTLSMTAQRRTVKGIGNFLLLLMLLWTAIPFYWMVATSLKRDKEIYGFEATLVPQEPTLGNYTTVFRDTPYLLFLRNSIIVAVGSTVLSMIIACLGAYAIARLNFPGRAL</sequence>
<comment type="subcellular location">
    <subcellularLocation>
        <location evidence="1">Cell membrane</location>
        <topology evidence="1">Multi-pass membrane protein</topology>
    </subcellularLocation>
</comment>
<evidence type="ECO:0000256" key="6">
    <source>
        <dbReference type="ARBA" id="ARBA00023136"/>
    </source>
</evidence>
<organism evidence="8 9">
    <name type="scientific">Tectimicrobiota bacterium</name>
    <dbReference type="NCBI Taxonomy" id="2528274"/>
    <lineage>
        <taxon>Bacteria</taxon>
        <taxon>Pseudomonadati</taxon>
        <taxon>Nitrospinota/Tectimicrobiota group</taxon>
        <taxon>Candidatus Tectimicrobiota</taxon>
    </lineage>
</organism>
<dbReference type="Gene3D" id="1.10.3720.10">
    <property type="entry name" value="MetI-like"/>
    <property type="match status" value="1"/>
</dbReference>
<dbReference type="InterPro" id="IPR035906">
    <property type="entry name" value="MetI-like_sf"/>
</dbReference>
<feature type="transmembrane region" description="Helical" evidence="7">
    <location>
        <begin position="79"/>
        <end position="101"/>
    </location>
</feature>
<dbReference type="SUPFAM" id="SSF161098">
    <property type="entry name" value="MetI-like"/>
    <property type="match status" value="1"/>
</dbReference>
<evidence type="ECO:0000256" key="7">
    <source>
        <dbReference type="SAM" id="Phobius"/>
    </source>
</evidence>
<keyword evidence="2" id="KW-0813">Transport</keyword>
<keyword evidence="5 7" id="KW-1133">Transmembrane helix</keyword>
<dbReference type="GO" id="GO:0005886">
    <property type="term" value="C:plasma membrane"/>
    <property type="evidence" value="ECO:0007669"/>
    <property type="project" value="UniProtKB-SubCell"/>
</dbReference>
<protein>
    <submittedName>
        <fullName evidence="8">Carbohydrate ABC transporter permease</fullName>
    </submittedName>
</protein>
<comment type="caution">
    <text evidence="8">The sequence shown here is derived from an EMBL/GenBank/DDBJ whole genome shotgun (WGS) entry which is preliminary data.</text>
</comment>
<evidence type="ECO:0000313" key="9">
    <source>
        <dbReference type="Proteomes" id="UP000712673"/>
    </source>
</evidence>
<keyword evidence="4 7" id="KW-0812">Transmembrane</keyword>
<reference evidence="8" key="1">
    <citation type="submission" date="2019-03" db="EMBL/GenBank/DDBJ databases">
        <title>Lake Tanganyika Metagenome-Assembled Genomes (MAGs).</title>
        <authorList>
            <person name="Tran P."/>
        </authorList>
    </citation>
    <scope>NUCLEOTIDE SEQUENCE</scope>
    <source>
        <strain evidence="8">K_DeepCast_65m_m2_066</strain>
    </source>
</reference>
<dbReference type="PANTHER" id="PTHR43744">
    <property type="entry name" value="ABC TRANSPORTER PERMEASE PROTEIN MG189-RELATED-RELATED"/>
    <property type="match status" value="1"/>
</dbReference>
<evidence type="ECO:0000256" key="2">
    <source>
        <dbReference type="ARBA" id="ARBA00022448"/>
    </source>
</evidence>
<keyword evidence="6 7" id="KW-0472">Membrane</keyword>
<evidence type="ECO:0000256" key="4">
    <source>
        <dbReference type="ARBA" id="ARBA00022692"/>
    </source>
</evidence>